<name>W2PI92_PHYN3</name>
<keyword evidence="3" id="KW-0407">Ion channel</keyword>
<dbReference type="AlphaFoldDB" id="W2PI92"/>
<dbReference type="VEuPathDB" id="FungiDB:PPTG_18499"/>
<dbReference type="STRING" id="761204.W2PI92"/>
<keyword evidence="2" id="KW-0560">Oxidoreductase</keyword>
<reference evidence="3 4" key="2">
    <citation type="submission" date="2013-11" db="EMBL/GenBank/DDBJ databases">
        <title>The Genome Sequence of Phytophthora parasitica INRA-310.</title>
        <authorList>
            <consortium name="The Broad Institute Genomics Platform"/>
            <person name="Russ C."/>
            <person name="Tyler B."/>
            <person name="Panabieres F."/>
            <person name="Shan W."/>
            <person name="Tripathy S."/>
            <person name="Grunwald N."/>
            <person name="Machado M."/>
            <person name="Johnson C.S."/>
            <person name="Arredondo F."/>
            <person name="Hong C."/>
            <person name="Coffey M."/>
            <person name="Young S.K."/>
            <person name="Zeng Q."/>
            <person name="Gargeya S."/>
            <person name="Fitzgerald M."/>
            <person name="Abouelleil A."/>
            <person name="Alvarado L."/>
            <person name="Chapman S.B."/>
            <person name="Gainer-Dewar J."/>
            <person name="Goldberg J."/>
            <person name="Griggs A."/>
            <person name="Gujja S."/>
            <person name="Hansen M."/>
            <person name="Howarth C."/>
            <person name="Imamovic A."/>
            <person name="Ireland A."/>
            <person name="Larimer J."/>
            <person name="McCowan C."/>
            <person name="Murphy C."/>
            <person name="Pearson M."/>
            <person name="Poon T.W."/>
            <person name="Priest M."/>
            <person name="Roberts A."/>
            <person name="Saif S."/>
            <person name="Shea T."/>
            <person name="Sykes S."/>
            <person name="Wortman J."/>
            <person name="Nusbaum C."/>
            <person name="Birren B."/>
        </authorList>
    </citation>
    <scope>NUCLEOTIDE SEQUENCE [LARGE SCALE GENOMIC DNA]</scope>
    <source>
        <strain evidence="3 4">INRA-310</strain>
    </source>
</reference>
<dbReference type="PANTHER" id="PTHR43150:SF2">
    <property type="entry name" value="HYPERKINETIC, ISOFORM M"/>
    <property type="match status" value="1"/>
</dbReference>
<accession>W2PI92</accession>
<reference evidence="4" key="1">
    <citation type="submission" date="2011-12" db="EMBL/GenBank/DDBJ databases">
        <authorList>
            <consortium name="The Broad Institute Genome Sequencing Platform"/>
            <person name="Russ C."/>
            <person name="Tyler B."/>
            <person name="Panabieres F."/>
            <person name="Shan W."/>
            <person name="Tripathy S."/>
            <person name="Grunwald N."/>
            <person name="Machado M."/>
            <person name="Young S.K."/>
            <person name="Zeng Q."/>
            <person name="Gargeya S."/>
            <person name="Fitzgerald M."/>
            <person name="Haas B."/>
            <person name="Abouelleil A."/>
            <person name="Alvarado L."/>
            <person name="Arachchi H.M."/>
            <person name="Berlin A."/>
            <person name="Chapman S.B."/>
            <person name="Gearin G."/>
            <person name="Goldberg J."/>
            <person name="Griggs A."/>
            <person name="Gujja S."/>
            <person name="Hansen M."/>
            <person name="Heiman D."/>
            <person name="Howarth C."/>
            <person name="Larimer J."/>
            <person name="Lui A."/>
            <person name="MacDonald P.J.P."/>
            <person name="McCowen C."/>
            <person name="Montmayeur A."/>
            <person name="Murphy C."/>
            <person name="Neiman D."/>
            <person name="Pearson M."/>
            <person name="Priest M."/>
            <person name="Roberts A."/>
            <person name="Saif S."/>
            <person name="Shea T."/>
            <person name="Sisk P."/>
            <person name="Stolte C."/>
            <person name="Sykes S."/>
            <person name="Wortman J."/>
            <person name="Nusbaum C."/>
            <person name="Birren B."/>
        </authorList>
    </citation>
    <scope>NUCLEOTIDE SEQUENCE [LARGE SCALE GENOMIC DNA]</scope>
    <source>
        <strain evidence="4">INRA-310</strain>
    </source>
</reference>
<dbReference type="PANTHER" id="PTHR43150">
    <property type="entry name" value="HYPERKINETIC, ISOFORM M"/>
    <property type="match status" value="1"/>
</dbReference>
<gene>
    <name evidence="3" type="ORF">PPTG_18499</name>
</gene>
<dbReference type="EMBL" id="KI669648">
    <property type="protein sequence ID" value="ETM99744.1"/>
    <property type="molecule type" value="Genomic_DNA"/>
</dbReference>
<dbReference type="GO" id="GO:0034220">
    <property type="term" value="P:monoatomic ion transmembrane transport"/>
    <property type="evidence" value="ECO:0007669"/>
    <property type="project" value="UniProtKB-KW"/>
</dbReference>
<evidence type="ECO:0000313" key="4">
    <source>
        <dbReference type="Proteomes" id="UP000018817"/>
    </source>
</evidence>
<sequence>MTDTKPTPMTYRFLGNSGLLVFKLSLGTWMDVMMKLAFERAGLESQAYRRGYEGVAEEETVRAMNYVINPGWAFYWGTSQWSAAEIIEACEIADRLGLIRHIVEQTI</sequence>
<protein>
    <submittedName>
        <fullName evidence="3">Voltage-gated potassium channel subunit beta-2</fullName>
    </submittedName>
</protein>
<dbReference type="Proteomes" id="UP000018817">
    <property type="component" value="Unassembled WGS sequence"/>
</dbReference>
<keyword evidence="1" id="KW-0521">NADP</keyword>
<organism evidence="3 4">
    <name type="scientific">Phytophthora nicotianae (strain INRA-310)</name>
    <name type="common">Phytophthora parasitica</name>
    <dbReference type="NCBI Taxonomy" id="761204"/>
    <lineage>
        <taxon>Eukaryota</taxon>
        <taxon>Sar</taxon>
        <taxon>Stramenopiles</taxon>
        <taxon>Oomycota</taxon>
        <taxon>Peronosporomycetes</taxon>
        <taxon>Peronosporales</taxon>
        <taxon>Peronosporaceae</taxon>
        <taxon>Phytophthora</taxon>
    </lineage>
</organism>
<dbReference type="InterPro" id="IPR005399">
    <property type="entry name" value="K_chnl_volt-dep_bsu_KCNAB-rel"/>
</dbReference>
<dbReference type="InterPro" id="IPR036812">
    <property type="entry name" value="NAD(P)_OxRdtase_dom_sf"/>
</dbReference>
<evidence type="ECO:0000256" key="1">
    <source>
        <dbReference type="ARBA" id="ARBA00022857"/>
    </source>
</evidence>
<dbReference type="SUPFAM" id="SSF51430">
    <property type="entry name" value="NAD(P)-linked oxidoreductase"/>
    <property type="match status" value="1"/>
</dbReference>
<dbReference type="Gene3D" id="3.20.20.100">
    <property type="entry name" value="NADP-dependent oxidoreductase domain"/>
    <property type="match status" value="1"/>
</dbReference>
<evidence type="ECO:0000256" key="2">
    <source>
        <dbReference type="ARBA" id="ARBA00023002"/>
    </source>
</evidence>
<dbReference type="RefSeq" id="XP_008914986.1">
    <property type="nucleotide sequence ID" value="XM_008916738.1"/>
</dbReference>
<proteinExistence type="predicted"/>
<dbReference type="GeneID" id="20187367"/>
<evidence type="ECO:0000313" key="3">
    <source>
        <dbReference type="EMBL" id="ETM99744.1"/>
    </source>
</evidence>
<keyword evidence="3" id="KW-0813">Transport</keyword>
<dbReference type="GO" id="GO:0016491">
    <property type="term" value="F:oxidoreductase activity"/>
    <property type="evidence" value="ECO:0007669"/>
    <property type="project" value="UniProtKB-KW"/>
</dbReference>
<keyword evidence="3" id="KW-0406">Ion transport</keyword>